<gene>
    <name evidence="1" type="ORF">B9Z55_027391</name>
</gene>
<protein>
    <submittedName>
        <fullName evidence="1">Uncharacterized protein</fullName>
    </submittedName>
</protein>
<keyword evidence="2" id="KW-1185">Reference proteome</keyword>
<proteinExistence type="predicted"/>
<comment type="caution">
    <text evidence="1">The sequence shown here is derived from an EMBL/GenBank/DDBJ whole genome shotgun (WGS) entry which is preliminary data.</text>
</comment>
<evidence type="ECO:0000313" key="2">
    <source>
        <dbReference type="Proteomes" id="UP000230233"/>
    </source>
</evidence>
<reference evidence="2" key="1">
    <citation type="submission" date="2017-10" db="EMBL/GenBank/DDBJ databases">
        <title>Rapid genome shrinkage in a self-fertile nematode reveals novel sperm competition proteins.</title>
        <authorList>
            <person name="Yin D."/>
            <person name="Schwarz E.M."/>
            <person name="Thomas C.G."/>
            <person name="Felde R.L."/>
            <person name="Korf I.F."/>
            <person name="Cutter A.D."/>
            <person name="Schartner C.M."/>
            <person name="Ralston E.J."/>
            <person name="Meyer B.J."/>
            <person name="Haag E.S."/>
        </authorList>
    </citation>
    <scope>NUCLEOTIDE SEQUENCE [LARGE SCALE GENOMIC DNA]</scope>
    <source>
        <strain evidence="2">JU1422</strain>
    </source>
</reference>
<dbReference type="Proteomes" id="UP000230233">
    <property type="component" value="Unassembled WGS sequence"/>
</dbReference>
<name>A0A2G5SGG4_9PELO</name>
<sequence>MEPSYFHFSDFYRNQQETESSTRFNGDVGLPREMIYRFLGKKHRFAGPENSALFYHLLAHKLDPRIFKNAFREERLFLPARRRSSKRIYFQAAWKSKIGHIMVSLCRLQLPLV</sequence>
<accession>A0A2G5SGG4</accession>
<evidence type="ECO:0000313" key="1">
    <source>
        <dbReference type="EMBL" id="PIC14117.1"/>
    </source>
</evidence>
<dbReference type="EMBL" id="PDUG01000009">
    <property type="protein sequence ID" value="PIC14117.1"/>
    <property type="molecule type" value="Genomic_DNA"/>
</dbReference>
<dbReference type="AlphaFoldDB" id="A0A2G5SGG4"/>
<organism evidence="1 2">
    <name type="scientific">Caenorhabditis nigoni</name>
    <dbReference type="NCBI Taxonomy" id="1611254"/>
    <lineage>
        <taxon>Eukaryota</taxon>
        <taxon>Metazoa</taxon>
        <taxon>Ecdysozoa</taxon>
        <taxon>Nematoda</taxon>
        <taxon>Chromadorea</taxon>
        <taxon>Rhabditida</taxon>
        <taxon>Rhabditina</taxon>
        <taxon>Rhabditomorpha</taxon>
        <taxon>Rhabditoidea</taxon>
        <taxon>Rhabditidae</taxon>
        <taxon>Peloderinae</taxon>
        <taxon>Caenorhabditis</taxon>
    </lineage>
</organism>